<comment type="similarity">
    <text evidence="1">Belongs to the MLP family.</text>
</comment>
<evidence type="ECO:0000313" key="3">
    <source>
        <dbReference type="EMBL" id="GMN43732.1"/>
    </source>
</evidence>
<dbReference type="InterPro" id="IPR000916">
    <property type="entry name" value="Bet_v_I/MLP"/>
</dbReference>
<dbReference type="PANTHER" id="PTHR31338:SF16">
    <property type="entry name" value="POLYKETIDE CYCLASE_DEHYDRASE AND LIPID TRANSPORT SUPERFAMILY PROTEIN"/>
    <property type="match status" value="1"/>
</dbReference>
<sequence>MAQIAKIDTQMDVKSSAQRFYEIFRSKQYLFPKICNSETSKEIVEAIDDENKTINFKALDGDILKYYKDLRCIIQVTGKGDNKGCSVKFTLKYEKLNDDLPAPTKYLDFSAVLAKKIEAYLNDNNIA</sequence>
<evidence type="ECO:0000256" key="1">
    <source>
        <dbReference type="ARBA" id="ARBA00038242"/>
    </source>
</evidence>
<dbReference type="EMBL" id="BTGU01000017">
    <property type="protein sequence ID" value="GMN43732.1"/>
    <property type="molecule type" value="Genomic_DNA"/>
</dbReference>
<evidence type="ECO:0000313" key="4">
    <source>
        <dbReference type="Proteomes" id="UP001187192"/>
    </source>
</evidence>
<comment type="caution">
    <text evidence="3">The sequence shown here is derived from an EMBL/GenBank/DDBJ whole genome shotgun (WGS) entry which is preliminary data.</text>
</comment>
<name>A0AA88A385_FICCA</name>
<dbReference type="Pfam" id="PF00407">
    <property type="entry name" value="Bet_v_1"/>
    <property type="match status" value="1"/>
</dbReference>
<dbReference type="SMART" id="SM01037">
    <property type="entry name" value="Bet_v_1"/>
    <property type="match status" value="1"/>
</dbReference>
<reference evidence="3" key="1">
    <citation type="submission" date="2023-07" db="EMBL/GenBank/DDBJ databases">
        <title>draft genome sequence of fig (Ficus carica).</title>
        <authorList>
            <person name="Takahashi T."/>
            <person name="Nishimura K."/>
        </authorList>
    </citation>
    <scope>NUCLEOTIDE SEQUENCE</scope>
</reference>
<dbReference type="Proteomes" id="UP001187192">
    <property type="component" value="Unassembled WGS sequence"/>
</dbReference>
<feature type="domain" description="Bet v I/Major latex protein" evidence="2">
    <location>
        <begin position="2"/>
        <end position="124"/>
    </location>
</feature>
<dbReference type="GO" id="GO:0006952">
    <property type="term" value="P:defense response"/>
    <property type="evidence" value="ECO:0007669"/>
    <property type="project" value="InterPro"/>
</dbReference>
<dbReference type="Gene3D" id="3.30.530.20">
    <property type="match status" value="1"/>
</dbReference>
<dbReference type="PANTHER" id="PTHR31338">
    <property type="entry name" value="POLYKETIDE CYCLASE/DEHYDRASE AND LIPID TRANSPORT SUPERFAMILY PROTEIN"/>
    <property type="match status" value="1"/>
</dbReference>
<evidence type="ECO:0000259" key="2">
    <source>
        <dbReference type="SMART" id="SM01037"/>
    </source>
</evidence>
<organism evidence="3 4">
    <name type="scientific">Ficus carica</name>
    <name type="common">Common fig</name>
    <dbReference type="NCBI Taxonomy" id="3494"/>
    <lineage>
        <taxon>Eukaryota</taxon>
        <taxon>Viridiplantae</taxon>
        <taxon>Streptophyta</taxon>
        <taxon>Embryophyta</taxon>
        <taxon>Tracheophyta</taxon>
        <taxon>Spermatophyta</taxon>
        <taxon>Magnoliopsida</taxon>
        <taxon>eudicotyledons</taxon>
        <taxon>Gunneridae</taxon>
        <taxon>Pentapetalae</taxon>
        <taxon>rosids</taxon>
        <taxon>fabids</taxon>
        <taxon>Rosales</taxon>
        <taxon>Moraceae</taxon>
        <taxon>Ficeae</taxon>
        <taxon>Ficus</taxon>
    </lineage>
</organism>
<gene>
    <name evidence="3" type="ORF">TIFTF001_012941</name>
</gene>
<accession>A0AA88A385</accession>
<dbReference type="InterPro" id="IPR023393">
    <property type="entry name" value="START-like_dom_sf"/>
</dbReference>
<dbReference type="AlphaFoldDB" id="A0AA88A385"/>
<dbReference type="InterPro" id="IPR052006">
    <property type="entry name" value="MLP-like"/>
</dbReference>
<proteinExistence type="inferred from homology"/>
<keyword evidence="4" id="KW-1185">Reference proteome</keyword>
<protein>
    <recommendedName>
        <fullName evidence="2">Bet v I/Major latex protein domain-containing protein</fullName>
    </recommendedName>
</protein>
<dbReference type="SUPFAM" id="SSF55961">
    <property type="entry name" value="Bet v1-like"/>
    <property type="match status" value="1"/>
</dbReference>